<sequence>MDDNSGADGEEDQYWIYSGDGRVPHDATHVRVSDDVTVLRVSYGDGGELRASAFFRRERLAAVELHEGLVEIGRSAFYSCKSLECVRIPSSVTTVGGYAFLQCSKLSHVEFPEDSRVGAIMDCAFEECVSLREIKLPRSLSFLGDIAFAR</sequence>
<name>K0SJZ3_THAOC</name>
<evidence type="ECO:0000313" key="2">
    <source>
        <dbReference type="Proteomes" id="UP000266841"/>
    </source>
</evidence>
<evidence type="ECO:0000313" key="1">
    <source>
        <dbReference type="EMBL" id="EJK58797.1"/>
    </source>
</evidence>
<dbReference type="InterPro" id="IPR032675">
    <property type="entry name" value="LRR_dom_sf"/>
</dbReference>
<dbReference type="InterPro" id="IPR053139">
    <property type="entry name" value="Surface_bspA-like"/>
</dbReference>
<organism evidence="1 2">
    <name type="scientific">Thalassiosira oceanica</name>
    <name type="common">Marine diatom</name>
    <dbReference type="NCBI Taxonomy" id="159749"/>
    <lineage>
        <taxon>Eukaryota</taxon>
        <taxon>Sar</taxon>
        <taxon>Stramenopiles</taxon>
        <taxon>Ochrophyta</taxon>
        <taxon>Bacillariophyta</taxon>
        <taxon>Coscinodiscophyceae</taxon>
        <taxon>Thalassiosirophycidae</taxon>
        <taxon>Thalassiosirales</taxon>
        <taxon>Thalassiosiraceae</taxon>
        <taxon>Thalassiosira</taxon>
    </lineage>
</organism>
<dbReference type="PANTHER" id="PTHR45661:SF3">
    <property type="entry name" value="IG-LIKE DOMAIN-CONTAINING PROTEIN"/>
    <property type="match status" value="1"/>
</dbReference>
<feature type="non-terminal residue" evidence="1">
    <location>
        <position position="150"/>
    </location>
</feature>
<reference evidence="1 2" key="1">
    <citation type="journal article" date="2012" name="Genome Biol.">
        <title>Genome and low-iron response of an oceanic diatom adapted to chronic iron limitation.</title>
        <authorList>
            <person name="Lommer M."/>
            <person name="Specht M."/>
            <person name="Roy A.S."/>
            <person name="Kraemer L."/>
            <person name="Andreson R."/>
            <person name="Gutowska M.A."/>
            <person name="Wolf J."/>
            <person name="Bergner S.V."/>
            <person name="Schilhabel M.B."/>
            <person name="Klostermeier U.C."/>
            <person name="Beiko R.G."/>
            <person name="Rosenstiel P."/>
            <person name="Hippler M."/>
            <person name="Laroche J."/>
        </authorList>
    </citation>
    <scope>NUCLEOTIDE SEQUENCE [LARGE SCALE GENOMIC DNA]</scope>
    <source>
        <strain evidence="1 2">CCMP1005</strain>
    </source>
</reference>
<dbReference type="EMBL" id="AGNL01024206">
    <property type="protein sequence ID" value="EJK58797.1"/>
    <property type="molecule type" value="Genomic_DNA"/>
</dbReference>
<dbReference type="Pfam" id="PF13306">
    <property type="entry name" value="LRR_5"/>
    <property type="match status" value="1"/>
</dbReference>
<dbReference type="InterPro" id="IPR026906">
    <property type="entry name" value="LRR_5"/>
</dbReference>
<accession>K0SJZ3</accession>
<dbReference type="PANTHER" id="PTHR45661">
    <property type="entry name" value="SURFACE ANTIGEN"/>
    <property type="match status" value="1"/>
</dbReference>
<gene>
    <name evidence="1" type="ORF">THAOC_21046</name>
</gene>
<keyword evidence="2" id="KW-1185">Reference proteome</keyword>
<dbReference type="SUPFAM" id="SSF52058">
    <property type="entry name" value="L domain-like"/>
    <property type="match status" value="1"/>
</dbReference>
<proteinExistence type="predicted"/>
<dbReference type="Gene3D" id="3.80.10.10">
    <property type="entry name" value="Ribonuclease Inhibitor"/>
    <property type="match status" value="1"/>
</dbReference>
<dbReference type="Proteomes" id="UP000266841">
    <property type="component" value="Unassembled WGS sequence"/>
</dbReference>
<dbReference type="AlphaFoldDB" id="K0SJZ3"/>
<comment type="caution">
    <text evidence="1">The sequence shown here is derived from an EMBL/GenBank/DDBJ whole genome shotgun (WGS) entry which is preliminary data.</text>
</comment>
<protein>
    <submittedName>
        <fullName evidence="1">Uncharacterized protein</fullName>
    </submittedName>
</protein>
<dbReference type="OrthoDB" id="191683at2759"/>